<protein>
    <submittedName>
        <fullName evidence="2">Ankyrin repeat protein</fullName>
    </submittedName>
</protein>
<name>A0AC34GW99_9BILA</name>
<sequence length="294" mass="33544">MDCYNEKILENFLKAVIGNDLNKVKEALKEDKINIMATDEDKNNALILASLYGHFEIIQFLVNEIPENDRKEFIKKGNFLGITPVIGACASGNIQILDLLLNFFNDDTDFKFPVTSLGNTCLGMACANGHPDIMFRLIDAGCRFENVPNSLCPHPLMLAMFNEHRYILHFIYLPSLLQSGQKMMTCTEEIYDFLYRVGFGTLCNVIFFVDIDECCPQFHNLNILALVVIFYEYEMFNLLFHWGANLDAKILSGAKSVRDLAQDIGFYIYPNFSEIKSDESSNIDLNFNTVIRKC</sequence>
<organism evidence="1 2">
    <name type="scientific">Panagrolaimus sp. ES5</name>
    <dbReference type="NCBI Taxonomy" id="591445"/>
    <lineage>
        <taxon>Eukaryota</taxon>
        <taxon>Metazoa</taxon>
        <taxon>Ecdysozoa</taxon>
        <taxon>Nematoda</taxon>
        <taxon>Chromadorea</taxon>
        <taxon>Rhabditida</taxon>
        <taxon>Tylenchina</taxon>
        <taxon>Panagrolaimomorpha</taxon>
        <taxon>Panagrolaimoidea</taxon>
        <taxon>Panagrolaimidae</taxon>
        <taxon>Panagrolaimus</taxon>
    </lineage>
</organism>
<evidence type="ECO:0000313" key="1">
    <source>
        <dbReference type="Proteomes" id="UP000887579"/>
    </source>
</evidence>
<proteinExistence type="predicted"/>
<evidence type="ECO:0000313" key="2">
    <source>
        <dbReference type="WBParaSite" id="ES5_v2.g8884.t1"/>
    </source>
</evidence>
<accession>A0AC34GW99</accession>
<dbReference type="Proteomes" id="UP000887579">
    <property type="component" value="Unplaced"/>
</dbReference>
<dbReference type="WBParaSite" id="ES5_v2.g8884.t1">
    <property type="protein sequence ID" value="ES5_v2.g8884.t1"/>
    <property type="gene ID" value="ES5_v2.g8884"/>
</dbReference>
<reference evidence="2" key="1">
    <citation type="submission" date="2022-11" db="UniProtKB">
        <authorList>
            <consortium name="WormBaseParasite"/>
        </authorList>
    </citation>
    <scope>IDENTIFICATION</scope>
</reference>